<name>A0A381QTN1_9ZZZZ</name>
<evidence type="ECO:0000256" key="8">
    <source>
        <dbReference type="ARBA" id="ARBA00022984"/>
    </source>
</evidence>
<evidence type="ECO:0000256" key="3">
    <source>
        <dbReference type="ARBA" id="ARBA00022490"/>
    </source>
</evidence>
<dbReference type="GO" id="GO:0008716">
    <property type="term" value="F:D-alanine-D-alanine ligase activity"/>
    <property type="evidence" value="ECO:0007669"/>
    <property type="project" value="InterPro"/>
</dbReference>
<evidence type="ECO:0000256" key="2">
    <source>
        <dbReference type="ARBA" id="ARBA00010871"/>
    </source>
</evidence>
<dbReference type="PANTHER" id="PTHR23132:SF23">
    <property type="entry name" value="D-ALANINE--D-ALANINE LIGASE B"/>
    <property type="match status" value="1"/>
</dbReference>
<dbReference type="AlphaFoldDB" id="A0A381QTN1"/>
<dbReference type="PIRSF" id="PIRSF039102">
    <property type="entry name" value="Ddl/VanB"/>
    <property type="match status" value="1"/>
</dbReference>
<evidence type="ECO:0000256" key="6">
    <source>
        <dbReference type="ARBA" id="ARBA00022840"/>
    </source>
</evidence>
<dbReference type="GO" id="GO:0008360">
    <property type="term" value="P:regulation of cell shape"/>
    <property type="evidence" value="ECO:0007669"/>
    <property type="project" value="UniProtKB-KW"/>
</dbReference>
<evidence type="ECO:0000256" key="7">
    <source>
        <dbReference type="ARBA" id="ARBA00022960"/>
    </source>
</evidence>
<proteinExistence type="inferred from homology"/>
<gene>
    <name evidence="11" type="ORF">METZ01_LOCUS34031</name>
</gene>
<dbReference type="NCBIfam" id="TIGR01205">
    <property type="entry name" value="D_ala_D_alaTIGR"/>
    <property type="match status" value="1"/>
</dbReference>
<dbReference type="NCBIfam" id="NF002378">
    <property type="entry name" value="PRK01372.1"/>
    <property type="match status" value="1"/>
</dbReference>
<dbReference type="GO" id="GO:0005737">
    <property type="term" value="C:cytoplasm"/>
    <property type="evidence" value="ECO:0007669"/>
    <property type="project" value="UniProtKB-SubCell"/>
</dbReference>
<dbReference type="InterPro" id="IPR011761">
    <property type="entry name" value="ATP-grasp"/>
</dbReference>
<dbReference type="Pfam" id="PF07478">
    <property type="entry name" value="Dala_Dala_lig_C"/>
    <property type="match status" value="1"/>
</dbReference>
<keyword evidence="7" id="KW-0133">Cell shape</keyword>
<dbReference type="Gene3D" id="3.40.50.20">
    <property type="match status" value="1"/>
</dbReference>
<organism evidence="11">
    <name type="scientific">marine metagenome</name>
    <dbReference type="NCBI Taxonomy" id="408172"/>
    <lineage>
        <taxon>unclassified sequences</taxon>
        <taxon>metagenomes</taxon>
        <taxon>ecological metagenomes</taxon>
    </lineage>
</organism>
<keyword evidence="9" id="KW-0961">Cell wall biogenesis/degradation</keyword>
<keyword evidence="4" id="KW-0436">Ligase</keyword>
<dbReference type="GO" id="GO:0046872">
    <property type="term" value="F:metal ion binding"/>
    <property type="evidence" value="ECO:0007669"/>
    <property type="project" value="InterPro"/>
</dbReference>
<dbReference type="InterPro" id="IPR000291">
    <property type="entry name" value="D-Ala_lig_Van_CS"/>
</dbReference>
<feature type="domain" description="ATP-grasp" evidence="10">
    <location>
        <begin position="98"/>
        <end position="302"/>
    </location>
</feature>
<dbReference type="InterPro" id="IPR005905">
    <property type="entry name" value="D_ala_D_ala"/>
</dbReference>
<dbReference type="InterPro" id="IPR011095">
    <property type="entry name" value="Dala_Dala_lig_C"/>
</dbReference>
<keyword evidence="8" id="KW-0573">Peptidoglycan synthesis</keyword>
<keyword evidence="3" id="KW-0963">Cytoplasm</keyword>
<dbReference type="Pfam" id="PF01820">
    <property type="entry name" value="Dala_Dala_lig_N"/>
    <property type="match status" value="1"/>
</dbReference>
<sequence length="317" mass="34332">MKVAVVAGGDSAESAISRSSAHEVLLSLDERHVVELIELDDSLTKNITAFGPDVVFPVLHGPPGEDGTVQGYLEILGIPYVGSDVRGSALAMDKYVAKTLFRKSRLPVLEDLLVSVDDVDEASAAISERFGPSVVIKPLRQGSALGVTRLPDGGDMSEPIKRARRYGDTMLVEPYFEGKEVTAGVLDLEGEEKVVFPVTEIELADGEWYDFRNRYELGRSIHKIPADLPQHVLDDITNYASKAHECLGLRDLSRSDFLVSSTNEVVLLEVNTMPGMTPTSLYPDAARAAGLSFSDLMDKLVVNAANRAADVSHPPNV</sequence>
<evidence type="ECO:0000256" key="1">
    <source>
        <dbReference type="ARBA" id="ARBA00004496"/>
    </source>
</evidence>
<evidence type="ECO:0000256" key="5">
    <source>
        <dbReference type="ARBA" id="ARBA00022741"/>
    </source>
</evidence>
<evidence type="ECO:0000259" key="10">
    <source>
        <dbReference type="PROSITE" id="PS50975"/>
    </source>
</evidence>
<dbReference type="PANTHER" id="PTHR23132">
    <property type="entry name" value="D-ALANINE--D-ALANINE LIGASE"/>
    <property type="match status" value="1"/>
</dbReference>
<dbReference type="Gene3D" id="3.30.470.20">
    <property type="entry name" value="ATP-grasp fold, B domain"/>
    <property type="match status" value="1"/>
</dbReference>
<accession>A0A381QTN1</accession>
<dbReference type="GO" id="GO:0071555">
    <property type="term" value="P:cell wall organization"/>
    <property type="evidence" value="ECO:0007669"/>
    <property type="project" value="UniProtKB-KW"/>
</dbReference>
<dbReference type="SUPFAM" id="SSF56059">
    <property type="entry name" value="Glutathione synthetase ATP-binding domain-like"/>
    <property type="match status" value="1"/>
</dbReference>
<protein>
    <recommendedName>
        <fullName evidence="10">ATP-grasp domain-containing protein</fullName>
    </recommendedName>
</protein>
<evidence type="ECO:0000256" key="4">
    <source>
        <dbReference type="ARBA" id="ARBA00022598"/>
    </source>
</evidence>
<dbReference type="PROSITE" id="PS00844">
    <property type="entry name" value="DALA_DALA_LIGASE_2"/>
    <property type="match status" value="1"/>
</dbReference>
<keyword evidence="6" id="KW-0067">ATP-binding</keyword>
<dbReference type="InterPro" id="IPR011127">
    <property type="entry name" value="Dala_Dala_lig_N"/>
</dbReference>
<evidence type="ECO:0000313" key="11">
    <source>
        <dbReference type="EMBL" id="SUZ81177.1"/>
    </source>
</evidence>
<comment type="similarity">
    <text evidence="2">Belongs to the D-alanine--D-alanine ligase family.</text>
</comment>
<comment type="subcellular location">
    <subcellularLocation>
        <location evidence="1">Cytoplasm</location>
    </subcellularLocation>
</comment>
<keyword evidence="5" id="KW-0547">Nucleotide-binding</keyword>
<dbReference type="Gene3D" id="3.30.1490.20">
    <property type="entry name" value="ATP-grasp fold, A domain"/>
    <property type="match status" value="1"/>
</dbReference>
<dbReference type="GO" id="GO:0009252">
    <property type="term" value="P:peptidoglycan biosynthetic process"/>
    <property type="evidence" value="ECO:0007669"/>
    <property type="project" value="UniProtKB-KW"/>
</dbReference>
<evidence type="ECO:0000256" key="9">
    <source>
        <dbReference type="ARBA" id="ARBA00023316"/>
    </source>
</evidence>
<dbReference type="GO" id="GO:0005524">
    <property type="term" value="F:ATP binding"/>
    <property type="evidence" value="ECO:0007669"/>
    <property type="project" value="UniProtKB-KW"/>
</dbReference>
<dbReference type="InterPro" id="IPR013815">
    <property type="entry name" value="ATP_grasp_subdomain_1"/>
</dbReference>
<reference evidence="11" key="1">
    <citation type="submission" date="2018-05" db="EMBL/GenBank/DDBJ databases">
        <authorList>
            <person name="Lanie J.A."/>
            <person name="Ng W.-L."/>
            <person name="Kazmierczak K.M."/>
            <person name="Andrzejewski T.M."/>
            <person name="Davidsen T.M."/>
            <person name="Wayne K.J."/>
            <person name="Tettelin H."/>
            <person name="Glass J.I."/>
            <person name="Rusch D."/>
            <person name="Podicherti R."/>
            <person name="Tsui H.-C.T."/>
            <person name="Winkler M.E."/>
        </authorList>
    </citation>
    <scope>NUCLEOTIDE SEQUENCE</scope>
</reference>
<dbReference type="PROSITE" id="PS00843">
    <property type="entry name" value="DALA_DALA_LIGASE_1"/>
    <property type="match status" value="1"/>
</dbReference>
<dbReference type="SUPFAM" id="SSF52440">
    <property type="entry name" value="PreATP-grasp domain"/>
    <property type="match status" value="1"/>
</dbReference>
<dbReference type="InterPro" id="IPR016185">
    <property type="entry name" value="PreATP-grasp_dom_sf"/>
</dbReference>
<dbReference type="EMBL" id="UINC01001458">
    <property type="protein sequence ID" value="SUZ81177.1"/>
    <property type="molecule type" value="Genomic_DNA"/>
</dbReference>
<dbReference type="PROSITE" id="PS50975">
    <property type="entry name" value="ATP_GRASP"/>
    <property type="match status" value="1"/>
</dbReference>
<dbReference type="HAMAP" id="MF_00047">
    <property type="entry name" value="Dala_Dala_lig"/>
    <property type="match status" value="1"/>
</dbReference>